<accession>A0ABR6XF21</accession>
<dbReference type="Pfam" id="PF11367">
    <property type="entry name" value="Tail_completion_gp17"/>
    <property type="match status" value="1"/>
</dbReference>
<gene>
    <name evidence="1" type="ORF">H8K26_07745</name>
</gene>
<sequence length="119" mass="13229">MLIEEALFTALNASPQLSALPIRPYVAGPNDAAPYIVWSEPVGKRSSSLQGDSGLANPRFQIDVYSPDVIQASQLRKAVRDAILDSPILGAVHLIEGGTYEPDTKLFRYWQDFSLWFYD</sequence>
<dbReference type="RefSeq" id="WP_190478545.1">
    <property type="nucleotide sequence ID" value="NZ_JACOFT010000002.1"/>
</dbReference>
<dbReference type="Proteomes" id="UP000637632">
    <property type="component" value="Unassembled WGS sequence"/>
</dbReference>
<reference evidence="1 2" key="1">
    <citation type="submission" date="2020-08" db="EMBL/GenBank/DDBJ databases">
        <title>Novel species isolated from subtropical streams in China.</title>
        <authorList>
            <person name="Lu H."/>
        </authorList>
    </citation>
    <scope>NUCLEOTIDE SEQUENCE [LARGE SCALE GENOMIC DNA]</scope>
    <source>
        <strain evidence="1 2">CCTCC AB 2015119</strain>
    </source>
</reference>
<dbReference type="EMBL" id="JACOFT010000002">
    <property type="protein sequence ID" value="MBC3811333.1"/>
    <property type="molecule type" value="Genomic_DNA"/>
</dbReference>
<evidence type="ECO:0000313" key="1">
    <source>
        <dbReference type="EMBL" id="MBC3811333.1"/>
    </source>
</evidence>
<dbReference type="InterPro" id="IPR021508">
    <property type="entry name" value="Gp17-like"/>
</dbReference>
<name>A0ABR6XF21_9BURK</name>
<evidence type="ECO:0000313" key="2">
    <source>
        <dbReference type="Proteomes" id="UP000637632"/>
    </source>
</evidence>
<organism evidence="1 2">
    <name type="scientific">Undibacterium aquatile</name>
    <dbReference type="NCBI Taxonomy" id="1537398"/>
    <lineage>
        <taxon>Bacteria</taxon>
        <taxon>Pseudomonadati</taxon>
        <taxon>Pseudomonadota</taxon>
        <taxon>Betaproteobacteria</taxon>
        <taxon>Burkholderiales</taxon>
        <taxon>Oxalobacteraceae</taxon>
        <taxon>Undibacterium</taxon>
    </lineage>
</organism>
<keyword evidence="2" id="KW-1185">Reference proteome</keyword>
<comment type="caution">
    <text evidence="1">The sequence shown here is derived from an EMBL/GenBank/DDBJ whole genome shotgun (WGS) entry which is preliminary data.</text>
</comment>
<protein>
    <submittedName>
        <fullName evidence="1">DUF3168 domain-containing protein</fullName>
    </submittedName>
</protein>
<proteinExistence type="predicted"/>